<evidence type="ECO:0000256" key="3">
    <source>
        <dbReference type="ARBA" id="ARBA00022741"/>
    </source>
</evidence>
<proteinExistence type="predicted"/>
<dbReference type="SUPFAM" id="SSF52540">
    <property type="entry name" value="P-loop containing nucleoside triphosphate hydrolases"/>
    <property type="match status" value="1"/>
</dbReference>
<evidence type="ECO:0000313" key="6">
    <source>
        <dbReference type="EMBL" id="MDR7092973.1"/>
    </source>
</evidence>
<reference evidence="6 7" key="1">
    <citation type="submission" date="2023-07" db="EMBL/GenBank/DDBJ databases">
        <title>Sorghum-associated microbial communities from plants grown in Nebraska, USA.</title>
        <authorList>
            <person name="Schachtman D."/>
        </authorList>
    </citation>
    <scope>NUCLEOTIDE SEQUENCE [LARGE SCALE GENOMIC DNA]</scope>
    <source>
        <strain evidence="6 7">BE240</strain>
    </source>
</reference>
<organism evidence="6 7">
    <name type="scientific">Hydrogenophaga laconesensis</name>
    <dbReference type="NCBI Taxonomy" id="1805971"/>
    <lineage>
        <taxon>Bacteria</taxon>
        <taxon>Pseudomonadati</taxon>
        <taxon>Pseudomonadota</taxon>
        <taxon>Betaproteobacteria</taxon>
        <taxon>Burkholderiales</taxon>
        <taxon>Comamonadaceae</taxon>
        <taxon>Hydrogenophaga</taxon>
    </lineage>
</organism>
<accession>A0ABU1V689</accession>
<dbReference type="EMBL" id="JAVDWE010000001">
    <property type="protein sequence ID" value="MDR7092973.1"/>
    <property type="molecule type" value="Genomic_DNA"/>
</dbReference>
<keyword evidence="2" id="KW-1003">Cell membrane</keyword>
<dbReference type="Proteomes" id="UP001265550">
    <property type="component" value="Unassembled WGS sequence"/>
</dbReference>
<feature type="domain" description="ABC transporter" evidence="5">
    <location>
        <begin position="9"/>
        <end position="250"/>
    </location>
</feature>
<keyword evidence="1" id="KW-0813">Transport</keyword>
<sequence>MSAAVAPVLAMDGLFKAFGGVVATRDVSLDIRKGEIHALIGPNGAGKTTLISQLFGALRPDRGRILLHDQDITGLSPAQRARRGISRSFQITALARSMSVLQNAVLAILAQDGHAFSFWRSIQRDAPLQARAHELLRSVGMHGRAGALVESLSHGEQRLLEFALAMAGDPAIVLLDEPMAGLGHEEGLEMTQHLARLKGKTTIILVEHDMDAVFGLADRVTVLVGGTVLATGTPAEIRANPDVRNAYLGDDL</sequence>
<dbReference type="InterPro" id="IPR003439">
    <property type="entry name" value="ABC_transporter-like_ATP-bd"/>
</dbReference>
<dbReference type="GO" id="GO:0005524">
    <property type="term" value="F:ATP binding"/>
    <property type="evidence" value="ECO:0007669"/>
    <property type="project" value="UniProtKB-KW"/>
</dbReference>
<dbReference type="PANTHER" id="PTHR45772:SF2">
    <property type="entry name" value="ABC TRANSPORTER ATP-BINDING PROTEIN"/>
    <property type="match status" value="1"/>
</dbReference>
<dbReference type="PROSITE" id="PS50893">
    <property type="entry name" value="ABC_TRANSPORTER_2"/>
    <property type="match status" value="1"/>
</dbReference>
<gene>
    <name evidence="6" type="ORF">J2X09_000696</name>
</gene>
<dbReference type="Pfam" id="PF12399">
    <property type="entry name" value="BCA_ABC_TP_C"/>
    <property type="match status" value="1"/>
</dbReference>
<dbReference type="InterPro" id="IPR027417">
    <property type="entry name" value="P-loop_NTPase"/>
</dbReference>
<dbReference type="PANTHER" id="PTHR45772">
    <property type="entry name" value="CONSERVED COMPONENT OF ABC TRANSPORTER FOR NATURAL AMINO ACIDS-RELATED"/>
    <property type="match status" value="1"/>
</dbReference>
<dbReference type="InterPro" id="IPR003593">
    <property type="entry name" value="AAA+_ATPase"/>
</dbReference>
<name>A0ABU1V689_9BURK</name>
<dbReference type="Pfam" id="PF00005">
    <property type="entry name" value="ABC_tran"/>
    <property type="match status" value="1"/>
</dbReference>
<dbReference type="PROSITE" id="PS00211">
    <property type="entry name" value="ABC_TRANSPORTER_1"/>
    <property type="match status" value="1"/>
</dbReference>
<dbReference type="RefSeq" id="WP_017404452.1">
    <property type="nucleotide sequence ID" value="NZ_JAVDWE010000001.1"/>
</dbReference>
<evidence type="ECO:0000256" key="2">
    <source>
        <dbReference type="ARBA" id="ARBA00022475"/>
    </source>
</evidence>
<keyword evidence="2" id="KW-0472">Membrane</keyword>
<keyword evidence="4 6" id="KW-0067">ATP-binding</keyword>
<evidence type="ECO:0000313" key="7">
    <source>
        <dbReference type="Proteomes" id="UP001265550"/>
    </source>
</evidence>
<dbReference type="CDD" id="cd03219">
    <property type="entry name" value="ABC_Mj1267_LivG_branched"/>
    <property type="match status" value="1"/>
</dbReference>
<dbReference type="SMART" id="SM00382">
    <property type="entry name" value="AAA"/>
    <property type="match status" value="1"/>
</dbReference>
<evidence type="ECO:0000256" key="1">
    <source>
        <dbReference type="ARBA" id="ARBA00022448"/>
    </source>
</evidence>
<keyword evidence="3" id="KW-0547">Nucleotide-binding</keyword>
<dbReference type="InterPro" id="IPR051120">
    <property type="entry name" value="ABC_AA/LPS_Transport"/>
</dbReference>
<evidence type="ECO:0000259" key="5">
    <source>
        <dbReference type="PROSITE" id="PS50893"/>
    </source>
</evidence>
<comment type="caution">
    <text evidence="6">The sequence shown here is derived from an EMBL/GenBank/DDBJ whole genome shotgun (WGS) entry which is preliminary data.</text>
</comment>
<dbReference type="InterPro" id="IPR017871">
    <property type="entry name" value="ABC_transporter-like_CS"/>
</dbReference>
<dbReference type="InterPro" id="IPR032823">
    <property type="entry name" value="BCA_ABC_TP_C"/>
</dbReference>
<protein>
    <submittedName>
        <fullName evidence="6">Branched-chain amino acid transport system ATP-binding protein</fullName>
    </submittedName>
</protein>
<dbReference type="Gene3D" id="3.40.50.300">
    <property type="entry name" value="P-loop containing nucleotide triphosphate hydrolases"/>
    <property type="match status" value="1"/>
</dbReference>
<evidence type="ECO:0000256" key="4">
    <source>
        <dbReference type="ARBA" id="ARBA00022840"/>
    </source>
</evidence>
<keyword evidence="7" id="KW-1185">Reference proteome</keyword>